<protein>
    <recommendedName>
        <fullName evidence="11">Dihydroorotate dehydrogenase B (NAD(+)), electron transfer subunit</fullName>
    </recommendedName>
    <alternativeName>
        <fullName evidence="11">Dihydroorotate oxidase B, electron transfer subunit</fullName>
    </alternativeName>
</protein>
<dbReference type="InterPro" id="IPR039261">
    <property type="entry name" value="FNR_nucleotide-bd"/>
</dbReference>
<dbReference type="Gene3D" id="2.10.240.10">
    <property type="entry name" value="Dihydroorotate dehydrogenase, electron transfer subunit"/>
    <property type="match status" value="1"/>
</dbReference>
<dbReference type="InterPro" id="IPR001433">
    <property type="entry name" value="OxRdtase_FAD/NAD-bd"/>
</dbReference>
<evidence type="ECO:0000256" key="3">
    <source>
        <dbReference type="ARBA" id="ARBA00022630"/>
    </source>
</evidence>
<feature type="binding site" evidence="11 13">
    <location>
        <position position="253"/>
    </location>
    <ligand>
        <name>[2Fe-2S] cluster</name>
        <dbReference type="ChEBI" id="CHEBI:190135"/>
    </ligand>
</feature>
<comment type="similarity">
    <text evidence="1 11">Belongs to the PyrK family.</text>
</comment>
<gene>
    <name evidence="11" type="primary">pyrK</name>
    <name evidence="15" type="ORF">bhn_I2611</name>
</gene>
<keyword evidence="7 11" id="KW-0665">Pyrimidine biosynthesis</keyword>
<dbReference type="CDD" id="cd06218">
    <property type="entry name" value="DHOD_e_trans"/>
    <property type="match status" value="1"/>
</dbReference>
<keyword evidence="6 11" id="KW-0274">FAD</keyword>
<keyword evidence="3 11" id="KW-0285">Flavoprotein</keyword>
<evidence type="ECO:0000256" key="9">
    <source>
        <dbReference type="ARBA" id="ARBA00023004"/>
    </source>
</evidence>
<evidence type="ECO:0000313" key="16">
    <source>
        <dbReference type="Proteomes" id="UP000179284"/>
    </source>
</evidence>
<feature type="binding site" evidence="11 13">
    <location>
        <position position="234"/>
    </location>
    <ligand>
        <name>[2Fe-2S] cluster</name>
        <dbReference type="ChEBI" id="CHEBI:190135"/>
    </ligand>
</feature>
<evidence type="ECO:0000256" key="2">
    <source>
        <dbReference type="ARBA" id="ARBA00022448"/>
    </source>
</evidence>
<comment type="function">
    <text evidence="11">Responsible for channeling the electrons from the oxidation of dihydroorotate from the FMN redox center in the PyrD type B subunit to the ultimate electron acceptor NAD(+).</text>
</comment>
<comment type="cofactor">
    <cofactor evidence="11 12">
        <name>FAD</name>
        <dbReference type="ChEBI" id="CHEBI:57692"/>
    </cofactor>
    <text evidence="11 12">Binds 1 FAD per subunit.</text>
</comment>
<feature type="binding site" evidence="11 13">
    <location>
        <position position="231"/>
    </location>
    <ligand>
        <name>[2Fe-2S] cluster</name>
        <dbReference type="ChEBI" id="CHEBI:190135"/>
    </ligand>
</feature>
<feature type="binding site" evidence="11 12">
    <location>
        <begin position="70"/>
        <end position="72"/>
    </location>
    <ligand>
        <name>FAD</name>
        <dbReference type="ChEBI" id="CHEBI:57692"/>
    </ligand>
</feature>
<dbReference type="GO" id="GO:0044205">
    <property type="term" value="P:'de novo' UMP biosynthetic process"/>
    <property type="evidence" value="ECO:0007669"/>
    <property type="project" value="UniProtKB-UniRule"/>
</dbReference>
<keyword evidence="9 11" id="KW-0408">Iron</keyword>
<dbReference type="AlphaFoldDB" id="A0A1D9P583"/>
<dbReference type="OrthoDB" id="9789468at2"/>
<sequence length="266" mass="28704">MAEKMKKEAKVLSQKMLSEGIFDMWLETEMAKDVRPGQFVGVYPENRSTLLPRPISICEVDKVRSAIRLVYRVVGSGTTEFSKASEGDSLMILGPLGNGFPIHEAAGKRAVVIGGGIGVPPLLETAKRMSERSDAEAPSKISAVMGYRNSDTFLSDEFSRYAEMHIASEDGSVGTKGNVIDAMKNDNVECDVIFACGPMPMLKGIKAYAESIGAKAYLSLEERMACGVGACLGCVCKTKEVDEHSHVHNARICTDGPVFDADTLDL</sequence>
<evidence type="ECO:0000256" key="8">
    <source>
        <dbReference type="ARBA" id="ARBA00022982"/>
    </source>
</evidence>
<accession>A0A1D9P583</accession>
<evidence type="ECO:0000256" key="7">
    <source>
        <dbReference type="ARBA" id="ARBA00022975"/>
    </source>
</evidence>
<dbReference type="InterPro" id="IPR017927">
    <property type="entry name" value="FAD-bd_FR_type"/>
</dbReference>
<dbReference type="Proteomes" id="UP000179284">
    <property type="component" value="Chromosome I"/>
</dbReference>
<keyword evidence="8 11" id="KW-0249">Electron transport</keyword>
<dbReference type="EMBL" id="CP017831">
    <property type="protein sequence ID" value="AOZ97643.1"/>
    <property type="molecule type" value="Genomic_DNA"/>
</dbReference>
<reference evidence="16" key="1">
    <citation type="submission" date="2016-10" db="EMBL/GenBank/DDBJ databases">
        <title>The complete genome sequence of the rumen bacterium Butyrivibrio hungatei MB2003.</title>
        <authorList>
            <person name="Palevich N."/>
            <person name="Kelly W.J."/>
            <person name="Leahy S.C."/>
            <person name="Altermann E."/>
            <person name="Rakonjac J."/>
            <person name="Attwood G.T."/>
        </authorList>
    </citation>
    <scope>NUCLEOTIDE SEQUENCE [LARGE SCALE GENOMIC DNA]</scope>
    <source>
        <strain evidence="16">MB2003</strain>
    </source>
</reference>
<dbReference type="InterPro" id="IPR019480">
    <property type="entry name" value="Dihydroorotate_DH_Fe-S-bd"/>
</dbReference>
<comment type="cofactor">
    <cofactor evidence="11">
        <name>[2Fe-2S] cluster</name>
        <dbReference type="ChEBI" id="CHEBI:190135"/>
    </cofactor>
    <text evidence="11">Binds 1 [2Fe-2S] cluster per subunit.</text>
</comment>
<keyword evidence="10 11" id="KW-0411">Iron-sulfur</keyword>
<dbReference type="PANTHER" id="PTHR43513">
    <property type="entry name" value="DIHYDROOROTATE DEHYDROGENASE B (NAD(+)), ELECTRON TRANSFER SUBUNIT"/>
    <property type="match status" value="1"/>
</dbReference>
<evidence type="ECO:0000256" key="6">
    <source>
        <dbReference type="ARBA" id="ARBA00022827"/>
    </source>
</evidence>
<dbReference type="InterPro" id="IPR050353">
    <property type="entry name" value="PyrK_electron_transfer"/>
</dbReference>
<evidence type="ECO:0000313" key="15">
    <source>
        <dbReference type="EMBL" id="AOZ97643.1"/>
    </source>
</evidence>
<dbReference type="Gene3D" id="2.40.30.10">
    <property type="entry name" value="Translation factors"/>
    <property type="match status" value="1"/>
</dbReference>
<keyword evidence="2 11" id="KW-0813">Transport</keyword>
<dbReference type="UniPathway" id="UPA00070">
    <property type="reaction ID" value="UER00945"/>
</dbReference>
<dbReference type="GO" id="GO:0050660">
    <property type="term" value="F:flavin adenine dinucleotide binding"/>
    <property type="evidence" value="ECO:0007669"/>
    <property type="project" value="InterPro"/>
</dbReference>
<dbReference type="SUPFAM" id="SSF63380">
    <property type="entry name" value="Riboflavin synthase domain-like"/>
    <property type="match status" value="1"/>
</dbReference>
<evidence type="ECO:0000256" key="4">
    <source>
        <dbReference type="ARBA" id="ARBA00022714"/>
    </source>
</evidence>
<comment type="subunit">
    <text evidence="11">Heterotetramer of 2 PyrK and 2 PyrD type B subunits.</text>
</comment>
<proteinExistence type="inferred from homology"/>
<feature type="binding site" evidence="11 12">
    <location>
        <begin position="53"/>
        <end position="56"/>
    </location>
    <ligand>
        <name>FAD</name>
        <dbReference type="ChEBI" id="CHEBI:57692"/>
    </ligand>
</feature>
<dbReference type="Gene3D" id="3.40.50.80">
    <property type="entry name" value="Nucleotide-binding domain of ferredoxin-NADP reductase (FNR) module"/>
    <property type="match status" value="1"/>
</dbReference>
<name>A0A1D9P583_9FIRM</name>
<dbReference type="InterPro" id="IPR037117">
    <property type="entry name" value="Dihydroorotate_DH_ele_sf"/>
</dbReference>
<evidence type="ECO:0000256" key="5">
    <source>
        <dbReference type="ARBA" id="ARBA00022723"/>
    </source>
</evidence>
<dbReference type="RefSeq" id="WP_071177225.1">
    <property type="nucleotide sequence ID" value="NZ_CP017831.1"/>
</dbReference>
<feature type="binding site" evidence="11 13">
    <location>
        <position position="226"/>
    </location>
    <ligand>
        <name>[2Fe-2S] cluster</name>
        <dbReference type="ChEBI" id="CHEBI:190135"/>
    </ligand>
</feature>
<evidence type="ECO:0000256" key="11">
    <source>
        <dbReference type="HAMAP-Rule" id="MF_01211"/>
    </source>
</evidence>
<evidence type="ECO:0000256" key="10">
    <source>
        <dbReference type="ARBA" id="ARBA00023014"/>
    </source>
</evidence>
<keyword evidence="5 11" id="KW-0479">Metal-binding</keyword>
<feature type="binding site" evidence="11 12">
    <location>
        <begin position="77"/>
        <end position="78"/>
    </location>
    <ligand>
        <name>FAD</name>
        <dbReference type="ChEBI" id="CHEBI:57692"/>
    </ligand>
</feature>
<dbReference type="PIRSF" id="PIRSF006816">
    <property type="entry name" value="Cyc3_hyd_g"/>
    <property type="match status" value="1"/>
</dbReference>
<dbReference type="GO" id="GO:0051537">
    <property type="term" value="F:2 iron, 2 sulfur cluster binding"/>
    <property type="evidence" value="ECO:0007669"/>
    <property type="project" value="UniProtKB-KW"/>
</dbReference>
<evidence type="ECO:0000259" key="14">
    <source>
        <dbReference type="PROSITE" id="PS51384"/>
    </source>
</evidence>
<dbReference type="GO" id="GO:0009055">
    <property type="term" value="F:electron transfer activity"/>
    <property type="evidence" value="ECO:0007669"/>
    <property type="project" value="UniProtKB-UniRule"/>
</dbReference>
<dbReference type="HAMAP" id="MF_01211">
    <property type="entry name" value="DHODB_Fe_S_bind"/>
    <property type="match status" value="1"/>
</dbReference>
<dbReference type="InterPro" id="IPR012165">
    <property type="entry name" value="Cyt_c3_hydrogenase_gsu"/>
</dbReference>
<keyword evidence="4 11" id="KW-0001">2Fe-2S</keyword>
<dbReference type="Pfam" id="PF00175">
    <property type="entry name" value="NAD_binding_1"/>
    <property type="match status" value="1"/>
</dbReference>
<dbReference type="SUPFAM" id="SSF52343">
    <property type="entry name" value="Ferredoxin reductase-like, C-terminal NADP-linked domain"/>
    <property type="match status" value="1"/>
</dbReference>
<dbReference type="GO" id="GO:0016491">
    <property type="term" value="F:oxidoreductase activity"/>
    <property type="evidence" value="ECO:0007669"/>
    <property type="project" value="InterPro"/>
</dbReference>
<dbReference type="PROSITE" id="PS51384">
    <property type="entry name" value="FAD_FR"/>
    <property type="match status" value="1"/>
</dbReference>
<dbReference type="GO" id="GO:0046872">
    <property type="term" value="F:metal ion binding"/>
    <property type="evidence" value="ECO:0007669"/>
    <property type="project" value="UniProtKB-KW"/>
</dbReference>
<keyword evidence="16" id="KW-1185">Reference proteome</keyword>
<dbReference type="InterPro" id="IPR023455">
    <property type="entry name" value="Dihydroorotate_DHASE_ETsu"/>
</dbReference>
<dbReference type="Pfam" id="PF10418">
    <property type="entry name" value="DHODB_Fe-S_bind"/>
    <property type="match status" value="1"/>
</dbReference>
<comment type="cofactor">
    <cofactor evidence="13">
        <name>[2Fe-2S] cluster</name>
        <dbReference type="ChEBI" id="CHEBI:190135"/>
    </cofactor>
    <text evidence="13">Binds 1 [2Fe-2S] cluster per subunit.</text>
</comment>
<dbReference type="KEGG" id="bhu:bhn_I2611"/>
<evidence type="ECO:0000256" key="1">
    <source>
        <dbReference type="ARBA" id="ARBA00006422"/>
    </source>
</evidence>
<comment type="pathway">
    <text evidence="11">Pyrimidine metabolism; UMP biosynthesis via de novo pathway; orotate from (S)-dihydroorotate (NAD(+) route): step 1/1.</text>
</comment>
<dbReference type="InterPro" id="IPR017938">
    <property type="entry name" value="Riboflavin_synthase-like_b-brl"/>
</dbReference>
<dbReference type="PANTHER" id="PTHR43513:SF3">
    <property type="entry name" value="DIHYDROOROTATE DEHYDROGENASE B (NAD(+)), ELECTRON TRANSFER SUBUNIT-RELATED"/>
    <property type="match status" value="1"/>
</dbReference>
<evidence type="ECO:0000256" key="12">
    <source>
        <dbReference type="PIRSR" id="PIRSR006816-1"/>
    </source>
</evidence>
<feature type="domain" description="FAD-binding FR-type" evidence="14">
    <location>
        <begin position="4"/>
        <end position="102"/>
    </location>
</feature>
<evidence type="ECO:0000256" key="13">
    <source>
        <dbReference type="PIRSR" id="PIRSR006816-2"/>
    </source>
</evidence>
<organism evidence="15 16">
    <name type="scientific">Butyrivibrio hungatei</name>
    <dbReference type="NCBI Taxonomy" id="185008"/>
    <lineage>
        <taxon>Bacteria</taxon>
        <taxon>Bacillati</taxon>
        <taxon>Bacillota</taxon>
        <taxon>Clostridia</taxon>
        <taxon>Lachnospirales</taxon>
        <taxon>Lachnospiraceae</taxon>
        <taxon>Butyrivibrio</taxon>
    </lineage>
</organism>